<dbReference type="Gene3D" id="3.40.50.1820">
    <property type="entry name" value="alpha/beta hydrolase"/>
    <property type="match status" value="1"/>
</dbReference>
<dbReference type="Pfam" id="PF01738">
    <property type="entry name" value="DLH"/>
    <property type="match status" value="1"/>
</dbReference>
<evidence type="ECO:0000313" key="2">
    <source>
        <dbReference type="EMBL" id="ORX62544.1"/>
    </source>
</evidence>
<protein>
    <recommendedName>
        <fullName evidence="1">Dienelactone hydrolase domain-containing protein</fullName>
    </recommendedName>
</protein>
<reference evidence="2 3" key="1">
    <citation type="submission" date="2016-07" db="EMBL/GenBank/DDBJ databases">
        <title>Pervasive Adenine N6-methylation of Active Genes in Fungi.</title>
        <authorList>
            <consortium name="DOE Joint Genome Institute"/>
            <person name="Mondo S.J."/>
            <person name="Dannebaum R.O."/>
            <person name="Kuo R.C."/>
            <person name="Labutti K."/>
            <person name="Haridas S."/>
            <person name="Kuo A."/>
            <person name="Salamov A."/>
            <person name="Ahrendt S.R."/>
            <person name="Lipzen A."/>
            <person name="Sullivan W."/>
            <person name="Andreopoulos W.B."/>
            <person name="Clum A."/>
            <person name="Lindquist E."/>
            <person name="Daum C."/>
            <person name="Ramamoorthy G.K."/>
            <person name="Gryganskyi A."/>
            <person name="Culley D."/>
            <person name="Magnuson J.K."/>
            <person name="James T.Y."/>
            <person name="O'Malley M.A."/>
            <person name="Stajich J.E."/>
            <person name="Spatafora J.W."/>
            <person name="Visel A."/>
            <person name="Grigoriev I.V."/>
        </authorList>
    </citation>
    <scope>NUCLEOTIDE SEQUENCE [LARGE SCALE GENOMIC DNA]</scope>
    <source>
        <strain evidence="2 3">NRRL 3301</strain>
    </source>
</reference>
<dbReference type="OrthoDB" id="17560at2759"/>
<dbReference type="GO" id="GO:0016787">
    <property type="term" value="F:hydrolase activity"/>
    <property type="evidence" value="ECO:0007669"/>
    <property type="project" value="InterPro"/>
</dbReference>
<dbReference type="STRING" id="101127.A0A1X2GY24"/>
<dbReference type="EMBL" id="MCGT01000001">
    <property type="protein sequence ID" value="ORX62544.1"/>
    <property type="molecule type" value="Genomic_DNA"/>
</dbReference>
<dbReference type="PANTHER" id="PTHR47668">
    <property type="entry name" value="DIENELACTONE HYDROLASE FAMILY PROTEIN (AFU_ORTHOLOGUE AFUA_6G01940)"/>
    <property type="match status" value="1"/>
</dbReference>
<proteinExistence type="predicted"/>
<dbReference type="AlphaFoldDB" id="A0A1X2GY24"/>
<sequence length="249" mass="27426">MASTYSKACCNTKPVTADYTPVGSFDQIGDMRVYVTGPSNAKHAVIFAYDILGMTPQAQQFADRMASKCGFKVAVPDLLQNHPFDMSLVGRREELFAWIQRVGSLELMKGPLNNTIDWLREGGAVDTGMVGLCWGAKIAVQFSALETSGFIKAIAQVHPSMVDDKDAEACPVPNLLIPTKDEPDMLPYYEILKSKSFGDQCEHYRFDGKFHGFAGARGDYNDELNRKRATEAIDLTSSFLCKVVKGESC</sequence>
<name>A0A1X2GY24_9FUNG</name>
<dbReference type="Proteomes" id="UP000242146">
    <property type="component" value="Unassembled WGS sequence"/>
</dbReference>
<evidence type="ECO:0000313" key="3">
    <source>
        <dbReference type="Proteomes" id="UP000242146"/>
    </source>
</evidence>
<accession>A0A1X2GY24</accession>
<keyword evidence="3" id="KW-1185">Reference proteome</keyword>
<evidence type="ECO:0000259" key="1">
    <source>
        <dbReference type="Pfam" id="PF01738"/>
    </source>
</evidence>
<dbReference type="InterPro" id="IPR029058">
    <property type="entry name" value="AB_hydrolase_fold"/>
</dbReference>
<dbReference type="PANTHER" id="PTHR47668:SF1">
    <property type="entry name" value="DIENELACTONE HYDROLASE DOMAIN-CONTAINING PROTEIN-RELATED"/>
    <property type="match status" value="1"/>
</dbReference>
<dbReference type="InterPro" id="IPR002925">
    <property type="entry name" value="Dienelactn_hydro"/>
</dbReference>
<comment type="caution">
    <text evidence="2">The sequence shown here is derived from an EMBL/GenBank/DDBJ whole genome shotgun (WGS) entry which is preliminary data.</text>
</comment>
<organism evidence="2 3">
    <name type="scientific">Hesseltinella vesiculosa</name>
    <dbReference type="NCBI Taxonomy" id="101127"/>
    <lineage>
        <taxon>Eukaryota</taxon>
        <taxon>Fungi</taxon>
        <taxon>Fungi incertae sedis</taxon>
        <taxon>Mucoromycota</taxon>
        <taxon>Mucoromycotina</taxon>
        <taxon>Mucoromycetes</taxon>
        <taxon>Mucorales</taxon>
        <taxon>Cunninghamellaceae</taxon>
        <taxon>Hesseltinella</taxon>
    </lineage>
</organism>
<gene>
    <name evidence="2" type="ORF">DM01DRAFT_1297210</name>
</gene>
<dbReference type="SUPFAM" id="SSF53474">
    <property type="entry name" value="alpha/beta-Hydrolases"/>
    <property type="match status" value="1"/>
</dbReference>
<feature type="domain" description="Dienelactone hydrolase" evidence="1">
    <location>
        <begin position="31"/>
        <end position="239"/>
    </location>
</feature>